<protein>
    <recommendedName>
        <fullName evidence="3">Secreted protein</fullName>
    </recommendedName>
</protein>
<proteinExistence type="predicted"/>
<organism evidence="1 2">
    <name type="scientific">Intrasporangium calvum</name>
    <dbReference type="NCBI Taxonomy" id="53358"/>
    <lineage>
        <taxon>Bacteria</taxon>
        <taxon>Bacillati</taxon>
        <taxon>Actinomycetota</taxon>
        <taxon>Actinomycetes</taxon>
        <taxon>Micrococcales</taxon>
        <taxon>Intrasporangiaceae</taxon>
        <taxon>Intrasporangium</taxon>
    </lineage>
</organism>
<reference evidence="1 2" key="1">
    <citation type="submission" date="2022-11" db="EMBL/GenBank/DDBJ databases">
        <title>Anaerobic phenanthrene biodegradation by a DNRA strain PheN6.</title>
        <authorList>
            <person name="Zhang Z."/>
        </authorList>
    </citation>
    <scope>NUCLEOTIDE SEQUENCE [LARGE SCALE GENOMIC DNA]</scope>
    <source>
        <strain evidence="1 2">PheN6</strain>
    </source>
</reference>
<keyword evidence="2" id="KW-1185">Reference proteome</keyword>
<gene>
    <name evidence="1" type="ORF">OO014_04235</name>
</gene>
<accession>A0ABT5GDX0</accession>
<evidence type="ECO:0000313" key="1">
    <source>
        <dbReference type="EMBL" id="MDC5696455.1"/>
    </source>
</evidence>
<evidence type="ECO:0000313" key="2">
    <source>
        <dbReference type="Proteomes" id="UP001150259"/>
    </source>
</evidence>
<evidence type="ECO:0008006" key="3">
    <source>
        <dbReference type="Google" id="ProtNLM"/>
    </source>
</evidence>
<dbReference type="EMBL" id="JAPFQL010000011">
    <property type="protein sequence ID" value="MDC5696455.1"/>
    <property type="molecule type" value="Genomic_DNA"/>
</dbReference>
<dbReference type="Proteomes" id="UP001150259">
    <property type="component" value="Unassembled WGS sequence"/>
</dbReference>
<comment type="caution">
    <text evidence="1">The sequence shown here is derived from an EMBL/GenBank/DDBJ whole genome shotgun (WGS) entry which is preliminary data.</text>
</comment>
<name>A0ABT5GDX0_9MICO</name>
<dbReference type="RefSeq" id="WP_272461031.1">
    <property type="nucleotide sequence ID" value="NZ_JAPFQL010000011.1"/>
</dbReference>
<sequence>MLIVLSVAAAAALVVVAYSKLREHSPDAGTAGLRAVRDLADVVIVCVKAVEGVVDVLSRSPQAPLNASTSWGGYSAGYPYAPDFGDEPL</sequence>